<dbReference type="AlphaFoldDB" id="A0A6C0IQD8"/>
<organism evidence="1">
    <name type="scientific">viral metagenome</name>
    <dbReference type="NCBI Taxonomy" id="1070528"/>
    <lineage>
        <taxon>unclassified sequences</taxon>
        <taxon>metagenomes</taxon>
        <taxon>organismal metagenomes</taxon>
    </lineage>
</organism>
<accession>A0A6C0IQD8</accession>
<dbReference type="EMBL" id="MN740232">
    <property type="protein sequence ID" value="QHT94800.1"/>
    <property type="molecule type" value="Genomic_DNA"/>
</dbReference>
<name>A0A6C0IQD8_9ZZZZ</name>
<sequence length="79" mass="9734">MEEEPEYLFINPIWGGFKRPRFVTYWVPVYDPLRQSERWVTQISAIKTGYRNHDFPKDDVRHYNPLHLLDYDYDLKDNK</sequence>
<evidence type="ECO:0000313" key="1">
    <source>
        <dbReference type="EMBL" id="QHT94800.1"/>
    </source>
</evidence>
<protein>
    <submittedName>
        <fullName evidence="1">Uncharacterized protein</fullName>
    </submittedName>
</protein>
<proteinExistence type="predicted"/>
<reference evidence="1" key="1">
    <citation type="journal article" date="2020" name="Nature">
        <title>Giant virus diversity and host interactions through global metagenomics.</title>
        <authorList>
            <person name="Schulz F."/>
            <person name="Roux S."/>
            <person name="Paez-Espino D."/>
            <person name="Jungbluth S."/>
            <person name="Walsh D.A."/>
            <person name="Denef V.J."/>
            <person name="McMahon K.D."/>
            <person name="Konstantinidis K.T."/>
            <person name="Eloe-Fadrosh E.A."/>
            <person name="Kyrpides N.C."/>
            <person name="Woyke T."/>
        </authorList>
    </citation>
    <scope>NUCLEOTIDE SEQUENCE</scope>
    <source>
        <strain evidence="1">GVMAG-M-3300024261-37</strain>
    </source>
</reference>